<dbReference type="Gene3D" id="2.40.50.100">
    <property type="match status" value="1"/>
</dbReference>
<gene>
    <name evidence="4" type="ordered locus">Rcas_0952</name>
</gene>
<protein>
    <submittedName>
        <fullName evidence="4">Biotin/lipoyl attachment domain-containing protein</fullName>
    </submittedName>
</protein>
<dbReference type="AlphaFoldDB" id="A7NHW9"/>
<reference evidence="4 5" key="1">
    <citation type="submission" date="2007-08" db="EMBL/GenBank/DDBJ databases">
        <title>Complete sequence of Roseiflexus castenholzii DSM 13941.</title>
        <authorList>
            <consortium name="US DOE Joint Genome Institute"/>
            <person name="Copeland A."/>
            <person name="Lucas S."/>
            <person name="Lapidus A."/>
            <person name="Barry K."/>
            <person name="Glavina del Rio T."/>
            <person name="Dalin E."/>
            <person name="Tice H."/>
            <person name="Pitluck S."/>
            <person name="Thompson L.S."/>
            <person name="Brettin T."/>
            <person name="Bruce D."/>
            <person name="Detter J.C."/>
            <person name="Han C."/>
            <person name="Tapia R."/>
            <person name="Schmutz J."/>
            <person name="Larimer F."/>
            <person name="Land M."/>
            <person name="Hauser L."/>
            <person name="Kyrpides N."/>
            <person name="Mikhailova N."/>
            <person name="Bryant D.A."/>
            <person name="Hanada S."/>
            <person name="Tsukatani Y."/>
            <person name="Richardson P."/>
        </authorList>
    </citation>
    <scope>NUCLEOTIDE SEQUENCE [LARGE SCALE GENOMIC DNA]</scope>
    <source>
        <strain evidence="5">DSM 13941 / HLO8</strain>
    </source>
</reference>
<name>A7NHW9_ROSCS</name>
<evidence type="ECO:0000313" key="5">
    <source>
        <dbReference type="Proteomes" id="UP000000263"/>
    </source>
</evidence>
<dbReference type="PANTHER" id="PTHR45266">
    <property type="entry name" value="OXALOACETATE DECARBOXYLASE ALPHA CHAIN"/>
    <property type="match status" value="1"/>
</dbReference>
<evidence type="ECO:0000259" key="3">
    <source>
        <dbReference type="PROSITE" id="PS50968"/>
    </source>
</evidence>
<dbReference type="CDD" id="cd06850">
    <property type="entry name" value="biotinyl_domain"/>
    <property type="match status" value="1"/>
</dbReference>
<dbReference type="eggNOG" id="COG4770">
    <property type="taxonomic scope" value="Bacteria"/>
</dbReference>
<dbReference type="PROSITE" id="PS00188">
    <property type="entry name" value="BIOTIN"/>
    <property type="match status" value="1"/>
</dbReference>
<dbReference type="EMBL" id="CP000804">
    <property type="protein sequence ID" value="ABU57066.1"/>
    <property type="molecule type" value="Genomic_DNA"/>
</dbReference>
<evidence type="ECO:0000313" key="4">
    <source>
        <dbReference type="EMBL" id="ABU57066.1"/>
    </source>
</evidence>
<organism evidence="4 5">
    <name type="scientific">Roseiflexus castenholzii (strain DSM 13941 / HLO8)</name>
    <dbReference type="NCBI Taxonomy" id="383372"/>
    <lineage>
        <taxon>Bacteria</taxon>
        <taxon>Bacillati</taxon>
        <taxon>Chloroflexota</taxon>
        <taxon>Chloroflexia</taxon>
        <taxon>Chloroflexales</taxon>
        <taxon>Roseiflexineae</taxon>
        <taxon>Roseiflexaceae</taxon>
        <taxon>Roseiflexus</taxon>
    </lineage>
</organism>
<feature type="region of interest" description="Disordered" evidence="2">
    <location>
        <begin position="47"/>
        <end position="78"/>
    </location>
</feature>
<dbReference type="Proteomes" id="UP000000263">
    <property type="component" value="Chromosome"/>
</dbReference>
<dbReference type="InterPro" id="IPR000089">
    <property type="entry name" value="Biotin_lipoyl"/>
</dbReference>
<dbReference type="SUPFAM" id="SSF51230">
    <property type="entry name" value="Single hybrid motif"/>
    <property type="match status" value="1"/>
</dbReference>
<dbReference type="Pfam" id="PF00364">
    <property type="entry name" value="Biotin_lipoyl"/>
    <property type="match status" value="1"/>
</dbReference>
<dbReference type="HOGENOM" id="CLU_016733_5_1_0"/>
<proteinExistence type="predicted"/>
<dbReference type="PANTHER" id="PTHR45266:SF3">
    <property type="entry name" value="OXALOACETATE DECARBOXYLASE ALPHA CHAIN"/>
    <property type="match status" value="1"/>
</dbReference>
<evidence type="ECO:0000256" key="2">
    <source>
        <dbReference type="SAM" id="MobiDB-lite"/>
    </source>
</evidence>
<dbReference type="InterPro" id="IPR050709">
    <property type="entry name" value="Biotin_Carboxyl_Carrier/Decarb"/>
</dbReference>
<dbReference type="PROSITE" id="PS50968">
    <property type="entry name" value="BIOTINYL_LIPOYL"/>
    <property type="match status" value="1"/>
</dbReference>
<keyword evidence="5" id="KW-1185">Reference proteome</keyword>
<dbReference type="InterPro" id="IPR001882">
    <property type="entry name" value="Biotin_BS"/>
</dbReference>
<feature type="domain" description="Lipoyl-binding" evidence="3">
    <location>
        <begin position="70"/>
        <end position="149"/>
    </location>
</feature>
<sequence length="151" mass="15816">MKVRVLIEGTAYEVEIVDLHSRPVVAIVDGERFEVWPESASALPVGSLDGRQAQAPPASPAPSLSPSAVSAPSAAPPIESGTVRAPIPGVILAVRVKPGDQVTAGQEVCVLEAMKMQNSIRAKQSGVVSAVYVSDGQHVKHHQPLMVIKSE</sequence>
<accession>A7NHW9</accession>
<dbReference type="FunFam" id="2.40.50.100:FF:000003">
    <property type="entry name" value="Acetyl-CoA carboxylase biotin carboxyl carrier protein"/>
    <property type="match status" value="1"/>
</dbReference>
<dbReference type="InterPro" id="IPR011053">
    <property type="entry name" value="Single_hybrid_motif"/>
</dbReference>
<dbReference type="STRING" id="383372.Rcas_0952"/>
<dbReference type="RefSeq" id="WP_012119496.1">
    <property type="nucleotide sequence ID" value="NC_009767.1"/>
</dbReference>
<feature type="compositionally biased region" description="Low complexity" evidence="2">
    <location>
        <begin position="53"/>
        <end position="77"/>
    </location>
</feature>
<evidence type="ECO:0000256" key="1">
    <source>
        <dbReference type="ARBA" id="ARBA00023267"/>
    </source>
</evidence>
<dbReference type="KEGG" id="rca:Rcas_0952"/>
<dbReference type="OrthoDB" id="3730619at2"/>
<keyword evidence="1" id="KW-0092">Biotin</keyword>